<dbReference type="CDD" id="cd00531">
    <property type="entry name" value="NTF2_like"/>
    <property type="match status" value="1"/>
</dbReference>
<dbReference type="Proteomes" id="UP000428803">
    <property type="component" value="Chromosome"/>
</dbReference>
<proteinExistence type="predicted"/>
<reference evidence="2" key="1">
    <citation type="submission" date="2019-01" db="EMBL/GenBank/DDBJ databases">
        <title>Sphingorhabdus lacus sp.nov., isolated from an oligotrophic freshwater lake.</title>
        <authorList>
            <person name="Park M."/>
        </authorList>
    </citation>
    <scope>NUCLEOTIDE SEQUENCE [LARGE SCALE GENOMIC DNA]</scope>
    <source>
        <strain evidence="2">IMCC1753</strain>
    </source>
</reference>
<accession>A0A6I6L4P9</accession>
<dbReference type="EMBL" id="CP035733">
    <property type="protein sequence ID" value="QGY80659.1"/>
    <property type="molecule type" value="Genomic_DNA"/>
</dbReference>
<gene>
    <name evidence="1" type="ORF">EUU25_08515</name>
</gene>
<protein>
    <submittedName>
        <fullName evidence="1">Uncharacterized protein</fullName>
    </submittedName>
</protein>
<evidence type="ECO:0000313" key="2">
    <source>
        <dbReference type="Proteomes" id="UP000428803"/>
    </source>
</evidence>
<dbReference type="InterPro" id="IPR032710">
    <property type="entry name" value="NTF2-like_dom_sf"/>
</dbReference>
<organism evidence="1 2">
    <name type="scientific">Sphingorhabdus lacus</name>
    <dbReference type="NCBI Taxonomy" id="392610"/>
    <lineage>
        <taxon>Bacteria</taxon>
        <taxon>Pseudomonadati</taxon>
        <taxon>Pseudomonadota</taxon>
        <taxon>Alphaproteobacteria</taxon>
        <taxon>Sphingomonadales</taxon>
        <taxon>Sphingomonadaceae</taxon>
        <taxon>Sphingorhabdus</taxon>
    </lineage>
</organism>
<dbReference type="AlphaFoldDB" id="A0A6I6L4P9"/>
<dbReference type="Gene3D" id="3.10.450.50">
    <property type="match status" value="1"/>
</dbReference>
<dbReference type="SUPFAM" id="SSF54427">
    <property type="entry name" value="NTF2-like"/>
    <property type="match status" value="1"/>
</dbReference>
<sequence length="147" mass="16596">MSETANANNAETIREFYRLLDAGNPPFHLFAAGFQFHYPKFGIGRGVEEFVELAMGTRTNISRMLHRIENILTAESGTVVTVEGVTEGADAKGKEWRGGETSGGRFCTVFGLNPEGLIERMHIYLDPDFTGEHNDGFRWPNRKRQEW</sequence>
<dbReference type="OrthoDB" id="6657864at2"/>
<name>A0A6I6L4P9_9SPHN</name>
<dbReference type="KEGG" id="slaa:EUU25_08515"/>
<dbReference type="RefSeq" id="WP_158900090.1">
    <property type="nucleotide sequence ID" value="NZ_CP035733.1"/>
</dbReference>
<evidence type="ECO:0000313" key="1">
    <source>
        <dbReference type="EMBL" id="QGY80659.1"/>
    </source>
</evidence>
<keyword evidence="2" id="KW-1185">Reference proteome</keyword>